<comment type="pathway">
    <text evidence="9">Metabolic intermediate biosynthesis; (R)-mevalonate biosynthesis; (R)-mevalonate from acetyl-CoA: step 3/3.</text>
</comment>
<dbReference type="NCBIfam" id="TIGR00533">
    <property type="entry name" value="HMG_CoA_R_NADP"/>
    <property type="match status" value="1"/>
</dbReference>
<dbReference type="InterPro" id="IPR009023">
    <property type="entry name" value="HMG_CoA_Rdtase_NAD(P)-bd_sf"/>
</dbReference>
<evidence type="ECO:0000256" key="7">
    <source>
        <dbReference type="ARBA" id="ARBA00023002"/>
    </source>
</evidence>
<dbReference type="InterPro" id="IPR023076">
    <property type="entry name" value="HMG_CoA_Rdtase_CS"/>
</dbReference>
<dbReference type="GO" id="GO:0006696">
    <property type="term" value="P:ergosterol biosynthetic process"/>
    <property type="evidence" value="ECO:0007669"/>
    <property type="project" value="TreeGrafter"/>
</dbReference>
<comment type="caution">
    <text evidence="12">The sequence shown here is derived from an EMBL/GenBank/DDBJ whole genome shotgun (WGS) entry which is preliminary data.</text>
</comment>
<organism evidence="12 13">
    <name type="scientific">Smittium culicis</name>
    <dbReference type="NCBI Taxonomy" id="133412"/>
    <lineage>
        <taxon>Eukaryota</taxon>
        <taxon>Fungi</taxon>
        <taxon>Fungi incertae sedis</taxon>
        <taxon>Zoopagomycota</taxon>
        <taxon>Kickxellomycotina</taxon>
        <taxon>Harpellomycetes</taxon>
        <taxon>Harpellales</taxon>
        <taxon>Legeriomycetaceae</taxon>
        <taxon>Smittium</taxon>
    </lineage>
</organism>
<dbReference type="PROSITE" id="PS50065">
    <property type="entry name" value="HMG_COA_REDUCTASE_4"/>
    <property type="match status" value="1"/>
</dbReference>
<protein>
    <recommendedName>
        <fullName evidence="9">3-hydroxy-3-methylglutaryl coenzyme A reductase</fullName>
        <shortName evidence="9">HMG-CoA reductase</shortName>
        <ecNumber evidence="9">1.1.1.34</ecNumber>
    </recommendedName>
</protein>
<feature type="compositionally biased region" description="Low complexity" evidence="10">
    <location>
        <begin position="658"/>
        <end position="676"/>
    </location>
</feature>
<feature type="transmembrane region" description="Helical" evidence="9">
    <location>
        <begin position="605"/>
        <end position="624"/>
    </location>
</feature>
<dbReference type="InterPro" id="IPR004554">
    <property type="entry name" value="HMG_CoA_Rdtase_eu_arc"/>
</dbReference>
<dbReference type="AlphaFoldDB" id="A0A1R1WZE7"/>
<gene>
    <name evidence="12" type="ORF">AYI69_g11350</name>
</gene>
<dbReference type="PROSITE" id="PS00318">
    <property type="entry name" value="HMG_COA_REDUCTASE_2"/>
    <property type="match status" value="1"/>
</dbReference>
<dbReference type="CDD" id="cd00643">
    <property type="entry name" value="HMG-CoA_reductase_classI"/>
    <property type="match status" value="1"/>
</dbReference>
<feature type="transmembrane region" description="Helical" evidence="9">
    <location>
        <begin position="269"/>
        <end position="287"/>
    </location>
</feature>
<dbReference type="Gene3D" id="3.30.70.420">
    <property type="entry name" value="Hydroxymethylglutaryl-CoA reductase, class I/II, NAD/NADP-binding domain"/>
    <property type="match status" value="1"/>
</dbReference>
<keyword evidence="4 9" id="KW-0256">Endoplasmic reticulum</keyword>
<feature type="transmembrane region" description="Helical" evidence="9">
    <location>
        <begin position="427"/>
        <end position="449"/>
    </location>
</feature>
<dbReference type="FunFam" id="3.90.770.10:FF:000001">
    <property type="entry name" value="3-hydroxy-3-methylglutaryl coenzyme A reductase"/>
    <property type="match status" value="1"/>
</dbReference>
<dbReference type="GO" id="GO:0005789">
    <property type="term" value="C:endoplasmic reticulum membrane"/>
    <property type="evidence" value="ECO:0007669"/>
    <property type="project" value="UniProtKB-SubCell"/>
</dbReference>
<keyword evidence="6 9" id="KW-1133">Transmembrane helix</keyword>
<keyword evidence="13" id="KW-1185">Reference proteome</keyword>
<proteinExistence type="inferred from homology"/>
<dbReference type="GO" id="GO:0015936">
    <property type="term" value="P:coenzyme A metabolic process"/>
    <property type="evidence" value="ECO:0007669"/>
    <property type="project" value="InterPro"/>
</dbReference>
<evidence type="ECO:0000313" key="12">
    <source>
        <dbReference type="EMBL" id="OMJ07717.1"/>
    </source>
</evidence>
<evidence type="ECO:0000256" key="9">
    <source>
        <dbReference type="RuleBase" id="RU361219"/>
    </source>
</evidence>
<comment type="similarity">
    <text evidence="2 9">Belongs to the HMG-CoA reductase family.</text>
</comment>
<dbReference type="InterPro" id="IPR002202">
    <property type="entry name" value="HMG_CoA_Rdtase"/>
</dbReference>
<accession>A0A1R1WZE7</accession>
<dbReference type="Proteomes" id="UP000187429">
    <property type="component" value="Unassembled WGS sequence"/>
</dbReference>
<dbReference type="GO" id="GO:0004420">
    <property type="term" value="F:hydroxymethylglutaryl-CoA reductase (NADPH) activity"/>
    <property type="evidence" value="ECO:0007669"/>
    <property type="project" value="UniProtKB-EC"/>
</dbReference>
<dbReference type="Gene3D" id="1.10.3270.10">
    <property type="entry name" value="HMGR, N-terminal domain"/>
    <property type="match status" value="1"/>
</dbReference>
<dbReference type="InterPro" id="IPR023282">
    <property type="entry name" value="HMG_CoA_Rdtase_N"/>
</dbReference>
<evidence type="ECO:0000259" key="11">
    <source>
        <dbReference type="PROSITE" id="PS50156"/>
    </source>
</evidence>
<keyword evidence="3 9" id="KW-0812">Transmembrane</keyword>
<dbReference type="InterPro" id="IPR009029">
    <property type="entry name" value="HMG_CoA_Rdtase_sub-bd_dom_sf"/>
</dbReference>
<keyword evidence="5 9" id="KW-0521">NADP</keyword>
<feature type="region of interest" description="Disordered" evidence="10">
    <location>
        <begin position="658"/>
        <end position="688"/>
    </location>
</feature>
<dbReference type="FunFam" id="3.30.70.420:FF:000001">
    <property type="entry name" value="3-hydroxy-3-methylglutaryl coenzyme A reductase"/>
    <property type="match status" value="1"/>
</dbReference>
<dbReference type="PROSITE" id="PS00066">
    <property type="entry name" value="HMG_COA_REDUCTASE_1"/>
    <property type="match status" value="1"/>
</dbReference>
<reference evidence="13" key="1">
    <citation type="submission" date="2017-01" db="EMBL/GenBank/DDBJ databases">
        <authorList>
            <person name="Wang Y."/>
            <person name="White M."/>
            <person name="Kvist S."/>
            <person name="Moncalvo J.-M."/>
        </authorList>
    </citation>
    <scope>NUCLEOTIDE SEQUENCE [LARGE SCALE GENOMIC DNA]</scope>
    <source>
        <strain evidence="13">ID-206-W2</strain>
    </source>
</reference>
<evidence type="ECO:0000256" key="3">
    <source>
        <dbReference type="ARBA" id="ARBA00022692"/>
    </source>
</evidence>
<evidence type="ECO:0000256" key="8">
    <source>
        <dbReference type="ARBA" id="ARBA00023136"/>
    </source>
</evidence>
<dbReference type="PROSITE" id="PS50156">
    <property type="entry name" value="SSD"/>
    <property type="match status" value="1"/>
</dbReference>
<dbReference type="EMBL" id="LSSM01007587">
    <property type="protein sequence ID" value="OMJ07717.1"/>
    <property type="molecule type" value="Genomic_DNA"/>
</dbReference>
<sequence length="1161" mass="127393">MKSILRLSIRNPIESIAFVLVAVSIPLYWLWTSIKNEDLFKRPSLEVHSKNLLYLINNQQASLIQPDSPQNVPSHLNKQLSNADLYMLVFRVHGAFDSNGIIKTSHIQRIQNYVDSITTPQLSKDSKNLKSSDFAKILSSKIVFSPFSNHSTTQNDALYHIDTKFSHLLLDKRISPKGYVTGAQAAIVAIYLNTNSASQKALASAWWDHAKSNVPDTFVDSSISFSDPNQKISSLFIEDRSGFPLLAVIGQNLLWRVSGLLSETNPSEISLVLFTYSILMAFLIQLFSTMRSFGSKFSLGITVVIIQIASVLLALFTFKIFSIEIESVLLSESLPFLFICHGFDKHIALARSVLLSFVQNFKSSSPLKSSIPNSRNNSISPITSNKLVENGIDNCISSLVRSYAFEFAILASGCMSGIESIRSACSFAILVLSFDVIFMFTTYTSILTLKINLLQSRISALKKPSAKSDVLKSINYKTLISEASHKDTKLISRIKLLGIFGFLLMNFMDLKFSYKNFSSIPKNVISKSFDIDSTGSSQIDSFIKPIISNISQLSSIKFPLNLSINTPAKYVLKSAISQSSSDSTSPYQFTLGLFSELINSTIKPVHLFFVLAISVFLNIYFVLLRKQVTSKVSKNTRRKTKTVLSYLGLQKINDSLTSSKNSVSLSSNISSSNTDESNTDEPDSPELTTKKILSISEESIKNEPESNSNDLQKIDKVALTFNKNGKLDEESTNFLKSKLELLSTCGPENLLDQEIVDLVNFGFIQQYALEGKLKDPTRAVKIRRIVTFSKTGYNVDEINILPYENYDYSSVIGQCCENVVGFMPIPVGMAGPLLINDESLYIPMATTEGALIASTSRGCKAITLSGGVSSFLVNDGMTRGPCLEMVNLKSAYELKMWLDSEDGFQELKESFESTSRFAKLLSIKTTLAGRLCFIRFKTFTGDAMGMNMISKGCEKSLRLILEKFEGSKVISISGNYCTDKKPASINWIDGRGKSIVAEAVIPESIVSSVLKTTVSRLVEVNTKKNLVGSSMAGAMGGFNAHASNILTAIFLATGQDPAQNVESSMCLTFMEQKGDDLVISVTMPCIEVGTIGGGTGLKPQQSCLSMLGCLGPNYETPGANAQRLAKIIAGTVMAGELSLLAALTTGDLVKSHIKLNRKPNN</sequence>
<dbReference type="InterPro" id="IPR000731">
    <property type="entry name" value="SSD"/>
</dbReference>
<evidence type="ECO:0000256" key="10">
    <source>
        <dbReference type="SAM" id="MobiDB-lite"/>
    </source>
</evidence>
<dbReference type="SUPFAM" id="SSF55035">
    <property type="entry name" value="NAD-binding domain of HMG-CoA reductase"/>
    <property type="match status" value="1"/>
</dbReference>
<feature type="transmembrane region" description="Helical" evidence="9">
    <location>
        <begin position="12"/>
        <end position="31"/>
    </location>
</feature>
<dbReference type="PANTHER" id="PTHR10572:SF24">
    <property type="entry name" value="3-HYDROXY-3-METHYLGLUTARYL-COENZYME A REDUCTASE"/>
    <property type="match status" value="1"/>
</dbReference>
<dbReference type="UniPathway" id="UPA00058">
    <property type="reaction ID" value="UER00103"/>
</dbReference>
<evidence type="ECO:0000256" key="5">
    <source>
        <dbReference type="ARBA" id="ARBA00022857"/>
    </source>
</evidence>
<feature type="transmembrane region" description="Helical" evidence="9">
    <location>
        <begin position="496"/>
        <end position="514"/>
    </location>
</feature>
<dbReference type="EC" id="1.1.1.34" evidence="9"/>
<evidence type="ECO:0000256" key="2">
    <source>
        <dbReference type="ARBA" id="ARBA00007661"/>
    </source>
</evidence>
<dbReference type="Gene3D" id="3.90.770.10">
    <property type="entry name" value="3-hydroxy-3-methylglutaryl-coenzyme A Reductase, Chain A, domain 2"/>
    <property type="match status" value="1"/>
</dbReference>
<dbReference type="PANTHER" id="PTHR10572">
    <property type="entry name" value="3-HYDROXY-3-METHYLGLUTARYL-COENZYME A REDUCTASE"/>
    <property type="match status" value="1"/>
</dbReference>
<keyword evidence="8 9" id="KW-0472">Membrane</keyword>
<dbReference type="PRINTS" id="PR00071">
    <property type="entry name" value="HMGCOARDTASE"/>
</dbReference>
<comment type="subcellular location">
    <subcellularLocation>
        <location evidence="1 9">Endoplasmic reticulum membrane</location>
        <topology evidence="1 9">Multi-pass membrane protein</topology>
    </subcellularLocation>
</comment>
<dbReference type="GO" id="GO:0005778">
    <property type="term" value="C:peroxisomal membrane"/>
    <property type="evidence" value="ECO:0007669"/>
    <property type="project" value="TreeGrafter"/>
</dbReference>
<dbReference type="Pfam" id="PF00368">
    <property type="entry name" value="HMG-CoA_red"/>
    <property type="match status" value="1"/>
</dbReference>
<keyword evidence="7 9" id="KW-0560">Oxidoreductase</keyword>
<name>A0A1R1WZE7_9FUNG</name>
<evidence type="ECO:0000256" key="4">
    <source>
        <dbReference type="ARBA" id="ARBA00022824"/>
    </source>
</evidence>
<evidence type="ECO:0000256" key="6">
    <source>
        <dbReference type="ARBA" id="ARBA00022989"/>
    </source>
</evidence>
<feature type="domain" description="SSD" evidence="11">
    <location>
        <begin position="268"/>
        <end position="449"/>
    </location>
</feature>
<evidence type="ECO:0000313" key="13">
    <source>
        <dbReference type="Proteomes" id="UP000187429"/>
    </source>
</evidence>
<dbReference type="SUPFAM" id="SSF56542">
    <property type="entry name" value="Substrate-binding domain of HMG-CoA reductase"/>
    <property type="match status" value="1"/>
</dbReference>
<comment type="catalytic activity">
    <reaction evidence="9">
        <text>(R)-mevalonate + 2 NADP(+) + CoA = (3S)-3-hydroxy-3-methylglutaryl-CoA + 2 NADPH + 2 H(+)</text>
        <dbReference type="Rhea" id="RHEA:15989"/>
        <dbReference type="ChEBI" id="CHEBI:15378"/>
        <dbReference type="ChEBI" id="CHEBI:36464"/>
        <dbReference type="ChEBI" id="CHEBI:43074"/>
        <dbReference type="ChEBI" id="CHEBI:57287"/>
        <dbReference type="ChEBI" id="CHEBI:57783"/>
        <dbReference type="ChEBI" id="CHEBI:58349"/>
        <dbReference type="EC" id="1.1.1.34"/>
    </reaction>
</comment>
<dbReference type="InterPro" id="IPR023074">
    <property type="entry name" value="HMG_CoA_Rdtase_cat_sf"/>
</dbReference>
<dbReference type="OrthoDB" id="310654at2759"/>
<dbReference type="GO" id="GO:0008299">
    <property type="term" value="P:isoprenoid biosynthetic process"/>
    <property type="evidence" value="ECO:0007669"/>
    <property type="project" value="InterPro"/>
</dbReference>
<feature type="transmembrane region" description="Helical" evidence="9">
    <location>
        <begin position="299"/>
        <end position="321"/>
    </location>
</feature>
<evidence type="ECO:0000256" key="1">
    <source>
        <dbReference type="ARBA" id="ARBA00004477"/>
    </source>
</evidence>